<dbReference type="InterPro" id="IPR035906">
    <property type="entry name" value="MetI-like_sf"/>
</dbReference>
<evidence type="ECO:0000256" key="6">
    <source>
        <dbReference type="ARBA" id="ARBA00023136"/>
    </source>
</evidence>
<name>A0A8J3N2E2_9CHLR</name>
<comment type="subcellular location">
    <subcellularLocation>
        <location evidence="1 7">Cell membrane</location>
        <topology evidence="1 7">Multi-pass membrane protein</topology>
    </subcellularLocation>
</comment>
<evidence type="ECO:0000259" key="8">
    <source>
        <dbReference type="PROSITE" id="PS50928"/>
    </source>
</evidence>
<dbReference type="InterPro" id="IPR051393">
    <property type="entry name" value="ABC_transporter_permease"/>
</dbReference>
<accession>A0A8J3N2E2</accession>
<dbReference type="GO" id="GO:0055085">
    <property type="term" value="P:transmembrane transport"/>
    <property type="evidence" value="ECO:0007669"/>
    <property type="project" value="InterPro"/>
</dbReference>
<dbReference type="Pfam" id="PF00528">
    <property type="entry name" value="BPD_transp_1"/>
    <property type="match status" value="1"/>
</dbReference>
<feature type="transmembrane region" description="Helical" evidence="7">
    <location>
        <begin position="268"/>
        <end position="289"/>
    </location>
</feature>
<evidence type="ECO:0000313" key="10">
    <source>
        <dbReference type="Proteomes" id="UP000597444"/>
    </source>
</evidence>
<dbReference type="PANTHER" id="PTHR30193">
    <property type="entry name" value="ABC TRANSPORTER PERMEASE PROTEIN"/>
    <property type="match status" value="1"/>
</dbReference>
<keyword evidence="10" id="KW-1185">Reference proteome</keyword>
<dbReference type="EMBL" id="BNJK01000001">
    <property type="protein sequence ID" value="GHO95392.1"/>
    <property type="molecule type" value="Genomic_DNA"/>
</dbReference>
<sequence>MVLPLTARGKRSSFKKELQGWTLTSPYLIFTAIFFLIPLIWSLFLVFQRWDLIAPTPVFVGLANLKEALTSPRVLQAFLVTYKFMLLFVPLVMAVSIGLAMLVHHLPRYKPLFAVGFFLPYLASGVVISLVVRGVISYNNTFETFLRHSFGASPDWLNDGTLATLLITLMMIWKFAGYYALIFLSGLQSIPADVYEAASLDGASGWKQFWHITLPLLYPAFYTVLIIAVGLTFSIFTEPFVLTNGGPQMATQTWQLEIYYQAFDLFRAGYGATVALLNAVATLISILIIRSLVEAWGRRNGWE</sequence>
<feature type="transmembrane region" description="Helical" evidence="7">
    <location>
        <begin position="156"/>
        <end position="181"/>
    </location>
</feature>
<gene>
    <name evidence="9" type="ORF">KSF_054400</name>
</gene>
<dbReference type="Proteomes" id="UP000597444">
    <property type="component" value="Unassembled WGS sequence"/>
</dbReference>
<comment type="caution">
    <text evidence="9">The sequence shown here is derived from an EMBL/GenBank/DDBJ whole genome shotgun (WGS) entry which is preliminary data.</text>
</comment>
<keyword evidence="2 7" id="KW-0813">Transport</keyword>
<dbReference type="InterPro" id="IPR000515">
    <property type="entry name" value="MetI-like"/>
</dbReference>
<evidence type="ECO:0000313" key="9">
    <source>
        <dbReference type="EMBL" id="GHO95392.1"/>
    </source>
</evidence>
<evidence type="ECO:0000256" key="2">
    <source>
        <dbReference type="ARBA" id="ARBA00022448"/>
    </source>
</evidence>
<proteinExistence type="inferred from homology"/>
<dbReference type="PANTHER" id="PTHR30193:SF37">
    <property type="entry name" value="INNER MEMBRANE ABC TRANSPORTER PERMEASE PROTEIN YCJO"/>
    <property type="match status" value="1"/>
</dbReference>
<dbReference type="SUPFAM" id="SSF161098">
    <property type="entry name" value="MetI-like"/>
    <property type="match status" value="1"/>
</dbReference>
<organism evidence="9 10">
    <name type="scientific">Reticulibacter mediterranei</name>
    <dbReference type="NCBI Taxonomy" id="2778369"/>
    <lineage>
        <taxon>Bacteria</taxon>
        <taxon>Bacillati</taxon>
        <taxon>Chloroflexota</taxon>
        <taxon>Ktedonobacteria</taxon>
        <taxon>Ktedonobacterales</taxon>
        <taxon>Reticulibacteraceae</taxon>
        <taxon>Reticulibacter</taxon>
    </lineage>
</organism>
<evidence type="ECO:0000256" key="1">
    <source>
        <dbReference type="ARBA" id="ARBA00004651"/>
    </source>
</evidence>
<keyword evidence="4 7" id="KW-0812">Transmembrane</keyword>
<evidence type="ECO:0000256" key="7">
    <source>
        <dbReference type="RuleBase" id="RU363032"/>
    </source>
</evidence>
<dbReference type="CDD" id="cd06261">
    <property type="entry name" value="TM_PBP2"/>
    <property type="match status" value="1"/>
</dbReference>
<keyword evidence="6 7" id="KW-0472">Membrane</keyword>
<reference evidence="9" key="1">
    <citation type="submission" date="2020-10" db="EMBL/GenBank/DDBJ databases">
        <title>Taxonomic study of unclassified bacteria belonging to the class Ktedonobacteria.</title>
        <authorList>
            <person name="Yabe S."/>
            <person name="Wang C.M."/>
            <person name="Zheng Y."/>
            <person name="Sakai Y."/>
            <person name="Cavaletti L."/>
            <person name="Monciardini P."/>
            <person name="Donadio S."/>
        </authorList>
    </citation>
    <scope>NUCLEOTIDE SEQUENCE</scope>
    <source>
        <strain evidence="9">ID150040</strain>
    </source>
</reference>
<protein>
    <submittedName>
        <fullName evidence="9">Sugar ABC transporter permease</fullName>
    </submittedName>
</protein>
<feature type="transmembrane region" description="Helical" evidence="7">
    <location>
        <begin position="112"/>
        <end position="136"/>
    </location>
</feature>
<dbReference type="RefSeq" id="WP_220206073.1">
    <property type="nucleotide sequence ID" value="NZ_BNJK01000001.1"/>
</dbReference>
<dbReference type="AlphaFoldDB" id="A0A8J3N2E2"/>
<keyword evidence="5 7" id="KW-1133">Transmembrane helix</keyword>
<keyword evidence="3" id="KW-1003">Cell membrane</keyword>
<comment type="similarity">
    <text evidence="7">Belongs to the binding-protein-dependent transport system permease family.</text>
</comment>
<dbReference type="PROSITE" id="PS50928">
    <property type="entry name" value="ABC_TM1"/>
    <property type="match status" value="1"/>
</dbReference>
<evidence type="ECO:0000256" key="5">
    <source>
        <dbReference type="ARBA" id="ARBA00022989"/>
    </source>
</evidence>
<evidence type="ECO:0000256" key="3">
    <source>
        <dbReference type="ARBA" id="ARBA00022475"/>
    </source>
</evidence>
<dbReference type="GO" id="GO:0005886">
    <property type="term" value="C:plasma membrane"/>
    <property type="evidence" value="ECO:0007669"/>
    <property type="project" value="UniProtKB-SubCell"/>
</dbReference>
<feature type="transmembrane region" description="Helical" evidence="7">
    <location>
        <begin position="21"/>
        <end position="47"/>
    </location>
</feature>
<evidence type="ECO:0000256" key="4">
    <source>
        <dbReference type="ARBA" id="ARBA00022692"/>
    </source>
</evidence>
<dbReference type="Gene3D" id="1.10.3720.10">
    <property type="entry name" value="MetI-like"/>
    <property type="match status" value="1"/>
</dbReference>
<feature type="transmembrane region" description="Helical" evidence="7">
    <location>
        <begin position="216"/>
        <end position="236"/>
    </location>
</feature>
<feature type="transmembrane region" description="Helical" evidence="7">
    <location>
        <begin position="84"/>
        <end position="103"/>
    </location>
</feature>
<feature type="domain" description="ABC transmembrane type-1" evidence="8">
    <location>
        <begin position="78"/>
        <end position="289"/>
    </location>
</feature>